<dbReference type="Gene3D" id="1.20.1280.50">
    <property type="match status" value="1"/>
</dbReference>
<dbReference type="InterPro" id="IPR001810">
    <property type="entry name" value="F-box_dom"/>
</dbReference>
<dbReference type="OMA" id="NPRISRC"/>
<accession>A0A022QS53</accession>
<dbReference type="eggNOG" id="ENOG502S2YF">
    <property type="taxonomic scope" value="Eukaryota"/>
</dbReference>
<keyword evidence="4" id="KW-1185">Reference proteome</keyword>
<dbReference type="PROSITE" id="PS50181">
    <property type="entry name" value="FBOX"/>
    <property type="match status" value="1"/>
</dbReference>
<protein>
    <recommendedName>
        <fullName evidence="2">F-box domain-containing protein</fullName>
    </recommendedName>
</protein>
<proteinExistence type="predicted"/>
<dbReference type="NCBIfam" id="TIGR01640">
    <property type="entry name" value="F_box_assoc_1"/>
    <property type="match status" value="1"/>
</dbReference>
<dbReference type="Pfam" id="PF07734">
    <property type="entry name" value="FBA_1"/>
    <property type="match status" value="1"/>
</dbReference>
<evidence type="ECO:0000259" key="2">
    <source>
        <dbReference type="PROSITE" id="PS50181"/>
    </source>
</evidence>
<dbReference type="CDD" id="cd22157">
    <property type="entry name" value="F-box_AtFBW1-like"/>
    <property type="match status" value="1"/>
</dbReference>
<dbReference type="EMBL" id="KI631018">
    <property type="protein sequence ID" value="EYU30756.1"/>
    <property type="molecule type" value="Genomic_DNA"/>
</dbReference>
<feature type="region of interest" description="Disordered" evidence="1">
    <location>
        <begin position="371"/>
        <end position="400"/>
    </location>
</feature>
<name>A0A022QS53_ERYGU</name>
<organism evidence="3 4">
    <name type="scientific">Erythranthe guttata</name>
    <name type="common">Yellow monkey flower</name>
    <name type="synonym">Mimulus guttatus</name>
    <dbReference type="NCBI Taxonomy" id="4155"/>
    <lineage>
        <taxon>Eukaryota</taxon>
        <taxon>Viridiplantae</taxon>
        <taxon>Streptophyta</taxon>
        <taxon>Embryophyta</taxon>
        <taxon>Tracheophyta</taxon>
        <taxon>Spermatophyta</taxon>
        <taxon>Magnoliopsida</taxon>
        <taxon>eudicotyledons</taxon>
        <taxon>Gunneridae</taxon>
        <taxon>Pentapetalae</taxon>
        <taxon>asterids</taxon>
        <taxon>lamiids</taxon>
        <taxon>Lamiales</taxon>
        <taxon>Phrymaceae</taxon>
        <taxon>Erythranthe</taxon>
    </lineage>
</organism>
<dbReference type="OrthoDB" id="5314306at2759"/>
<dbReference type="InterPro" id="IPR050796">
    <property type="entry name" value="SCF_F-box_component"/>
</dbReference>
<evidence type="ECO:0000313" key="4">
    <source>
        <dbReference type="Proteomes" id="UP000030748"/>
    </source>
</evidence>
<dbReference type="SMART" id="SM00256">
    <property type="entry name" value="FBOX"/>
    <property type="match status" value="1"/>
</dbReference>
<dbReference type="KEGG" id="egt:105964893"/>
<dbReference type="InterPro" id="IPR017451">
    <property type="entry name" value="F-box-assoc_interact_dom"/>
</dbReference>
<gene>
    <name evidence="3" type="ORF">MIMGU_mgv1a018041mg</name>
</gene>
<dbReference type="InterPro" id="IPR036047">
    <property type="entry name" value="F-box-like_dom_sf"/>
</dbReference>
<feature type="domain" description="F-box" evidence="2">
    <location>
        <begin position="1"/>
        <end position="44"/>
    </location>
</feature>
<evidence type="ECO:0000256" key="1">
    <source>
        <dbReference type="SAM" id="MobiDB-lite"/>
    </source>
</evidence>
<dbReference type="AlphaFoldDB" id="A0A022QS53"/>
<dbReference type="InterPro" id="IPR006527">
    <property type="entry name" value="F-box-assoc_dom_typ1"/>
</dbReference>
<dbReference type="PANTHER" id="PTHR31672:SF13">
    <property type="entry name" value="F-BOX PROTEIN CPR30-LIKE"/>
    <property type="match status" value="1"/>
</dbReference>
<sequence>MSDYLPEEVLIKIMTKLPPKSLVRFRCVSKSWNSIITSPFFISIHTQQASLSESQIIVRRYSKAQNSEVYSVHHDDKHFSDEKSIQIEYPFRDYTRFYYRIVGSSNGVLCLLDDLFGQAYSIVLWNPTIKRKLTLPMPEENVASHVMFVLGFGFDVQNNDYKVVRICYIQEDYEYLVPPAVEVYAVKTGSWRTFNGEVPKNCVVEYFWSQVVIYGSVHWVAYRNMGKHDKVENIIMLFNLSQEVFDEMELPNPLKDELPINLNVVSLEGSLAVVQYDERVGSKSCCIWVMKKYGDVESWSKRYYVDLEGLGLILGFRANGDVLLTARNRGLLSYDHIMGNSKDLGIFGTKDSFYVGPYCESLGLLVEGKEARERVPSDSDSDSECESECESSVEDDEDRFGDVEKSEFRMQHSMFQYLSALLKR</sequence>
<dbReference type="SUPFAM" id="SSF81383">
    <property type="entry name" value="F-box domain"/>
    <property type="match status" value="1"/>
</dbReference>
<dbReference type="Pfam" id="PF00646">
    <property type="entry name" value="F-box"/>
    <property type="match status" value="1"/>
</dbReference>
<dbReference type="PhylomeDB" id="A0A022QS53"/>
<dbReference type="STRING" id="4155.A0A022QS53"/>
<feature type="compositionally biased region" description="Acidic residues" evidence="1">
    <location>
        <begin position="379"/>
        <end position="399"/>
    </location>
</feature>
<dbReference type="PANTHER" id="PTHR31672">
    <property type="entry name" value="BNACNNG10540D PROTEIN"/>
    <property type="match status" value="1"/>
</dbReference>
<dbReference type="Proteomes" id="UP000030748">
    <property type="component" value="Unassembled WGS sequence"/>
</dbReference>
<reference evidence="3 4" key="1">
    <citation type="journal article" date="2013" name="Proc. Natl. Acad. Sci. U.S.A.">
        <title>Fine-scale variation in meiotic recombination in Mimulus inferred from population shotgun sequencing.</title>
        <authorList>
            <person name="Hellsten U."/>
            <person name="Wright K.M."/>
            <person name="Jenkins J."/>
            <person name="Shu S."/>
            <person name="Yuan Y."/>
            <person name="Wessler S.R."/>
            <person name="Schmutz J."/>
            <person name="Willis J.H."/>
            <person name="Rokhsar D.S."/>
        </authorList>
    </citation>
    <scope>NUCLEOTIDE SEQUENCE [LARGE SCALE GENOMIC DNA]</scope>
    <source>
        <strain evidence="4">cv. DUN x IM62</strain>
    </source>
</reference>
<evidence type="ECO:0000313" key="3">
    <source>
        <dbReference type="EMBL" id="EYU30756.1"/>
    </source>
</evidence>